<protein>
    <submittedName>
        <fullName evidence="9">Sigma-70 family RNA polymerase sigma factor</fullName>
    </submittedName>
</protein>
<evidence type="ECO:0000256" key="3">
    <source>
        <dbReference type="ARBA" id="ARBA00023082"/>
    </source>
</evidence>
<dbReference type="GO" id="GO:0006352">
    <property type="term" value="P:DNA-templated transcription initiation"/>
    <property type="evidence" value="ECO:0007669"/>
    <property type="project" value="InterPro"/>
</dbReference>
<evidence type="ECO:0000259" key="7">
    <source>
        <dbReference type="Pfam" id="PF04539"/>
    </source>
</evidence>
<dbReference type="InterPro" id="IPR050813">
    <property type="entry name" value="Sigma-70_Factor"/>
</dbReference>
<dbReference type="InterPro" id="IPR036388">
    <property type="entry name" value="WH-like_DNA-bd_sf"/>
</dbReference>
<dbReference type="EMBL" id="CP041186">
    <property type="protein sequence ID" value="QDG53638.1"/>
    <property type="molecule type" value="Genomic_DNA"/>
</dbReference>
<dbReference type="RefSeq" id="WP_141200092.1">
    <property type="nucleotide sequence ID" value="NZ_CP041186.1"/>
</dbReference>
<feature type="domain" description="RNA polymerase sigma-70 region 2" evidence="8">
    <location>
        <begin position="91"/>
        <end position="155"/>
    </location>
</feature>
<comment type="similarity">
    <text evidence="1">Belongs to the sigma-70 factor family.</text>
</comment>
<dbReference type="PANTHER" id="PTHR30376:SF3">
    <property type="entry name" value="RNA POLYMERASE SIGMA FACTOR RPOH"/>
    <property type="match status" value="1"/>
</dbReference>
<keyword evidence="3" id="KW-0731">Sigma factor</keyword>
<dbReference type="NCBIfam" id="TIGR02937">
    <property type="entry name" value="sigma70-ECF"/>
    <property type="match status" value="1"/>
</dbReference>
<dbReference type="SUPFAM" id="SSF88946">
    <property type="entry name" value="Sigma2 domain of RNA polymerase sigma factors"/>
    <property type="match status" value="1"/>
</dbReference>
<dbReference type="Gene3D" id="1.10.10.10">
    <property type="entry name" value="Winged helix-like DNA-binding domain superfamily/Winged helix DNA-binding domain"/>
    <property type="match status" value="2"/>
</dbReference>
<dbReference type="PANTHER" id="PTHR30376">
    <property type="entry name" value="SIGMA FACTOR RPOH HEAT SHOCK RELATED"/>
    <property type="match status" value="1"/>
</dbReference>
<evidence type="ECO:0000256" key="5">
    <source>
        <dbReference type="ARBA" id="ARBA00023163"/>
    </source>
</evidence>
<dbReference type="Pfam" id="PF04542">
    <property type="entry name" value="Sigma70_r2"/>
    <property type="match status" value="1"/>
</dbReference>
<evidence type="ECO:0000256" key="6">
    <source>
        <dbReference type="SAM" id="MobiDB-lite"/>
    </source>
</evidence>
<feature type="domain" description="RNA polymerase sigma-70 region 3" evidence="7">
    <location>
        <begin position="177"/>
        <end position="247"/>
    </location>
</feature>
<evidence type="ECO:0000259" key="8">
    <source>
        <dbReference type="Pfam" id="PF04542"/>
    </source>
</evidence>
<name>A0A4Y6PZ92_PERCE</name>
<dbReference type="Proteomes" id="UP000315995">
    <property type="component" value="Chromosome"/>
</dbReference>
<keyword evidence="5" id="KW-0804">Transcription</keyword>
<evidence type="ECO:0000313" key="10">
    <source>
        <dbReference type="Proteomes" id="UP000315995"/>
    </source>
</evidence>
<accession>A0A5B8YGZ7</accession>
<reference evidence="9 10" key="1">
    <citation type="submission" date="2019-06" db="EMBL/GenBank/DDBJ databases">
        <title>Persicimonas caeni gen. nov., sp. nov., a predatory bacterium isolated from solar saltern.</title>
        <authorList>
            <person name="Wang S."/>
        </authorList>
    </citation>
    <scope>NUCLEOTIDE SEQUENCE [LARGE SCALE GENOMIC DNA]</scope>
    <source>
        <strain evidence="9 10">YN101</strain>
    </source>
</reference>
<dbReference type="InterPro" id="IPR013325">
    <property type="entry name" value="RNA_pol_sigma_r2"/>
</dbReference>
<accession>A0A4Y6PZ92</accession>
<dbReference type="InterPro" id="IPR007624">
    <property type="entry name" value="RNA_pol_sigma70_r3"/>
</dbReference>
<evidence type="ECO:0000256" key="4">
    <source>
        <dbReference type="ARBA" id="ARBA00023125"/>
    </source>
</evidence>
<feature type="region of interest" description="Disordered" evidence="6">
    <location>
        <begin position="1"/>
        <end position="26"/>
    </location>
</feature>
<dbReference type="PRINTS" id="PR00046">
    <property type="entry name" value="SIGMA70FCT"/>
</dbReference>
<dbReference type="Pfam" id="PF04539">
    <property type="entry name" value="Sigma70_r3"/>
    <property type="match status" value="1"/>
</dbReference>
<evidence type="ECO:0000313" key="9">
    <source>
        <dbReference type="EMBL" id="QDG53638.1"/>
    </source>
</evidence>
<dbReference type="InterPro" id="IPR013324">
    <property type="entry name" value="RNA_pol_sigma_r3/r4-like"/>
</dbReference>
<gene>
    <name evidence="9" type="ORF">FIV42_23695</name>
</gene>
<keyword evidence="10" id="KW-1185">Reference proteome</keyword>
<dbReference type="Gene3D" id="1.20.120.1810">
    <property type="match status" value="1"/>
</dbReference>
<keyword evidence="4" id="KW-0238">DNA-binding</keyword>
<dbReference type="OrthoDB" id="9809557at2"/>
<feature type="compositionally biased region" description="Basic and acidic residues" evidence="6">
    <location>
        <begin position="10"/>
        <end position="26"/>
    </location>
</feature>
<evidence type="ECO:0000256" key="1">
    <source>
        <dbReference type="ARBA" id="ARBA00007788"/>
    </source>
</evidence>
<dbReference type="SUPFAM" id="SSF88659">
    <property type="entry name" value="Sigma3 and sigma4 domains of RNA polymerase sigma factors"/>
    <property type="match status" value="2"/>
</dbReference>
<dbReference type="InterPro" id="IPR007627">
    <property type="entry name" value="RNA_pol_sigma70_r2"/>
</dbReference>
<dbReference type="InterPro" id="IPR000943">
    <property type="entry name" value="RNA_pol_sigma70"/>
</dbReference>
<proteinExistence type="inferred from homology"/>
<dbReference type="InterPro" id="IPR014284">
    <property type="entry name" value="RNA_pol_sigma-70_dom"/>
</dbReference>
<keyword evidence="2" id="KW-0805">Transcription regulation</keyword>
<dbReference type="GO" id="GO:0016987">
    <property type="term" value="F:sigma factor activity"/>
    <property type="evidence" value="ECO:0007669"/>
    <property type="project" value="UniProtKB-KW"/>
</dbReference>
<sequence length="335" mass="38725">MNTQLASGKVYRDDVKKSDNSTKKRATDDLVERGEWSFAIPSDGIELSKDMSALDSYFARLNYVEPLPAEEQQELAERYIEEDDVEAAKLLVLTNLRLVVKLAMEYRRHGMNLLELIQEGNVGLAEAVKRYDPYRGVKFISYAQYWIRAMIFNHMMNHIHPVKICGTRAGRKLFFNLNKAKRAIKAKGLEPTNERVAEYLDIDTQDVELIGMNMESAPVSLDMPLSDGSATTVSDMMETEEPNPEDYTAQYQFRARLREAIDKFGESLDDDRRRSIWYERTLSDDPNSLRELGEVWDVSKERIRQIEVEMRDEFKLFFTKFMGGEAEVFSNYAMA</sequence>
<dbReference type="AlphaFoldDB" id="A0A4Y6PZ92"/>
<evidence type="ECO:0000256" key="2">
    <source>
        <dbReference type="ARBA" id="ARBA00023015"/>
    </source>
</evidence>
<dbReference type="GO" id="GO:0003677">
    <property type="term" value="F:DNA binding"/>
    <property type="evidence" value="ECO:0007669"/>
    <property type="project" value="UniProtKB-KW"/>
</dbReference>
<organism evidence="9 10">
    <name type="scientific">Persicimonas caeni</name>
    <dbReference type="NCBI Taxonomy" id="2292766"/>
    <lineage>
        <taxon>Bacteria</taxon>
        <taxon>Deltaproteobacteria</taxon>
        <taxon>Bradymonadales</taxon>
        <taxon>Bradymonadaceae</taxon>
        <taxon>Persicimonas</taxon>
    </lineage>
</organism>